<dbReference type="STRING" id="1397108.IMCC12053_1447"/>
<dbReference type="Proteomes" id="UP000064920">
    <property type="component" value="Chromosome"/>
</dbReference>
<evidence type="ECO:0000313" key="2">
    <source>
        <dbReference type="Proteomes" id="UP000064920"/>
    </source>
</evidence>
<keyword evidence="2" id="KW-1185">Reference proteome</keyword>
<name>A0A0P0A4G0_9RHOB</name>
<protein>
    <submittedName>
        <fullName evidence="1">Uncharacterized protein</fullName>
    </submittedName>
</protein>
<proteinExistence type="predicted"/>
<evidence type="ECO:0000313" key="1">
    <source>
        <dbReference type="EMBL" id="ALI55394.1"/>
    </source>
</evidence>
<organism evidence="1 2">
    <name type="scientific">Celeribacter marinus</name>
    <dbReference type="NCBI Taxonomy" id="1397108"/>
    <lineage>
        <taxon>Bacteria</taxon>
        <taxon>Pseudomonadati</taxon>
        <taxon>Pseudomonadota</taxon>
        <taxon>Alphaproteobacteria</taxon>
        <taxon>Rhodobacterales</taxon>
        <taxon>Roseobacteraceae</taxon>
        <taxon>Celeribacter</taxon>
    </lineage>
</organism>
<dbReference type="AlphaFoldDB" id="A0A0P0A4G0"/>
<dbReference type="EMBL" id="CP012023">
    <property type="protein sequence ID" value="ALI55394.1"/>
    <property type="molecule type" value="Genomic_DNA"/>
</dbReference>
<dbReference type="PATRIC" id="fig|1397108.4.peg.1481"/>
<reference evidence="1 2" key="1">
    <citation type="submission" date="2015-05" db="EMBL/GenBank/DDBJ databases">
        <authorList>
            <person name="Wang D.B."/>
            <person name="Wang M."/>
        </authorList>
    </citation>
    <scope>NUCLEOTIDE SEQUENCE [LARGE SCALE GENOMIC DNA]</scope>
    <source>
        <strain evidence="1 2">IMCC 12053</strain>
    </source>
</reference>
<dbReference type="RefSeq" id="WP_156320736.1">
    <property type="nucleotide sequence ID" value="NZ_CP012023.1"/>
</dbReference>
<accession>A0A0P0A4G0</accession>
<dbReference type="KEGG" id="cmar:IMCC12053_1447"/>
<sequence>MAMAREANIGCSFQTLNGQVDWFDNHRLFGPIGGIPSAQAEQNLEAQRDVLNMPA</sequence>
<gene>
    <name evidence="1" type="ORF">IMCC12053_1447</name>
</gene>